<feature type="signal peptide" evidence="1">
    <location>
        <begin position="1"/>
        <end position="21"/>
    </location>
</feature>
<keyword evidence="3" id="KW-1185">Reference proteome</keyword>
<dbReference type="AlphaFoldDB" id="A0A401G0N4"/>
<reference evidence="3" key="1">
    <citation type="submission" date="2017-11" db="EMBL/GenBank/DDBJ databases">
        <authorList>
            <person name="Watanabe M."/>
            <person name="Kojima H."/>
        </authorList>
    </citation>
    <scope>NUCLEOTIDE SEQUENCE [LARGE SCALE GENOMIC DNA]</scope>
    <source>
        <strain evidence="3">Tokyo 01</strain>
    </source>
</reference>
<keyword evidence="1" id="KW-0732">Signal</keyword>
<evidence type="ECO:0000313" key="3">
    <source>
        <dbReference type="Proteomes" id="UP000288096"/>
    </source>
</evidence>
<evidence type="ECO:0000313" key="2">
    <source>
        <dbReference type="EMBL" id="GBC62788.1"/>
    </source>
</evidence>
<dbReference type="Proteomes" id="UP000288096">
    <property type="component" value="Unassembled WGS sequence"/>
</dbReference>
<gene>
    <name evidence="2" type="ORF">DENIS_3765</name>
</gene>
<reference evidence="3" key="2">
    <citation type="submission" date="2019-01" db="EMBL/GenBank/DDBJ databases">
        <title>Genome sequence of Desulfonema ishimotonii strain Tokyo 01.</title>
        <authorList>
            <person name="Fukui M."/>
        </authorList>
    </citation>
    <scope>NUCLEOTIDE SEQUENCE [LARGE SCALE GENOMIC DNA]</scope>
    <source>
        <strain evidence="3">Tokyo 01</strain>
    </source>
</reference>
<evidence type="ECO:0000256" key="1">
    <source>
        <dbReference type="SAM" id="SignalP"/>
    </source>
</evidence>
<name>A0A401G0N4_9BACT</name>
<dbReference type="Gene3D" id="2.30.30.40">
    <property type="entry name" value="SH3 Domains"/>
    <property type="match status" value="1"/>
</dbReference>
<organism evidence="2 3">
    <name type="scientific">Desulfonema ishimotonii</name>
    <dbReference type="NCBI Taxonomy" id="45657"/>
    <lineage>
        <taxon>Bacteria</taxon>
        <taxon>Pseudomonadati</taxon>
        <taxon>Thermodesulfobacteriota</taxon>
        <taxon>Desulfobacteria</taxon>
        <taxon>Desulfobacterales</taxon>
        <taxon>Desulfococcaceae</taxon>
        <taxon>Desulfonema</taxon>
    </lineage>
</organism>
<sequence length="172" mass="18766">MKYFVLYLALALFFPVLPVQAQDFSPRVLVIDKDSNGTNVRDAPSGKVVHVIPYAGDGGVRIVSVSAASKGWFRVEADGISGWMHGSVLGLCAAPTEDGAPVLHREANYQNPPLMRIPTNSPVSLLDLRGRWLRVRYVDSEGKRHDGWLPEQVTTLSEGGLEECAAAWASHK</sequence>
<comment type="caution">
    <text evidence="2">The sequence shown here is derived from an EMBL/GenBank/DDBJ whole genome shotgun (WGS) entry which is preliminary data.</text>
</comment>
<accession>A0A401G0N4</accession>
<protein>
    <submittedName>
        <fullName evidence="2">Uncharacterized protein</fullName>
    </submittedName>
</protein>
<dbReference type="EMBL" id="BEXT01000001">
    <property type="protein sequence ID" value="GBC62788.1"/>
    <property type="molecule type" value="Genomic_DNA"/>
</dbReference>
<proteinExistence type="predicted"/>
<dbReference type="RefSeq" id="WP_166405180.1">
    <property type="nucleotide sequence ID" value="NZ_BEXT01000001.1"/>
</dbReference>
<feature type="chain" id="PRO_5019562822" evidence="1">
    <location>
        <begin position="22"/>
        <end position="172"/>
    </location>
</feature>